<keyword evidence="4" id="KW-1185">Reference proteome</keyword>
<feature type="compositionally biased region" description="Polar residues" evidence="1">
    <location>
        <begin position="255"/>
        <end position="264"/>
    </location>
</feature>
<keyword evidence="2" id="KW-0732">Signal</keyword>
<dbReference type="OrthoDB" id="5465014at2"/>
<evidence type="ECO:0000313" key="3">
    <source>
        <dbReference type="EMBL" id="OBQ52635.1"/>
    </source>
</evidence>
<accession>A0A1B7XEM7</accession>
<dbReference type="RefSeq" id="WP_066853806.1">
    <property type="nucleotide sequence ID" value="NZ_JXMS01000009.1"/>
</dbReference>
<reference evidence="3 4" key="1">
    <citation type="submission" date="2015-01" db="EMBL/GenBank/DDBJ databases">
        <title>Desulfovibrio sp. JC271 draft genome sequence.</title>
        <authorList>
            <person name="Shivani Y."/>
            <person name="Subhash Y."/>
            <person name="Sasikala C."/>
            <person name="Ramana C.V."/>
        </authorList>
    </citation>
    <scope>NUCLEOTIDE SEQUENCE [LARGE SCALE GENOMIC DNA]</scope>
    <source>
        <strain evidence="3 4">JC271</strain>
    </source>
</reference>
<feature type="region of interest" description="Disordered" evidence="1">
    <location>
        <begin position="244"/>
        <end position="264"/>
    </location>
</feature>
<dbReference type="EMBL" id="JXMS01000009">
    <property type="protein sequence ID" value="OBQ52635.1"/>
    <property type="molecule type" value="Genomic_DNA"/>
</dbReference>
<dbReference type="PATRIC" id="fig|1560234.3.peg.3289"/>
<evidence type="ECO:0000256" key="1">
    <source>
        <dbReference type="SAM" id="MobiDB-lite"/>
    </source>
</evidence>
<comment type="caution">
    <text evidence="3">The sequence shown here is derived from an EMBL/GenBank/DDBJ whole genome shotgun (WGS) entry which is preliminary data.</text>
</comment>
<dbReference type="AlphaFoldDB" id="A0A1B7XEM7"/>
<feature type="chain" id="PRO_5008600570" evidence="2">
    <location>
        <begin position="25"/>
        <end position="283"/>
    </location>
</feature>
<feature type="signal peptide" evidence="2">
    <location>
        <begin position="1"/>
        <end position="24"/>
    </location>
</feature>
<protein>
    <submittedName>
        <fullName evidence="3">Uncharacterized protein</fullName>
    </submittedName>
</protein>
<sequence length="283" mass="32958">MRMVKICMLILCAVVLFAPHAAKSEEMSMQQGAVIKHQDMNQQPMMQQHQMQQQPQHGMMNHEVRHYPQMSSDPKHYTSPNGITKHRTHPNVMQRQQMQQMPRSSVNQHMMMQQQSMYMNHGNCPMCAKIRAANLTPEQRADLSRTLTEFSAENEPLYNELLALKQEKLMMERSALKSPAEKANVEVQREQLRKQLMSNHKRQTKVLKNQYGINVTGRDMLLHRVHEMNMQNAGYAQMSQTQMTPVTHTHGGDRSPQSMNPNYNQQYLMNAPMREAYNGHNYQ</sequence>
<organism evidence="3 4">
    <name type="scientific">Halodesulfovibrio spirochaetisodalis</name>
    <dbReference type="NCBI Taxonomy" id="1560234"/>
    <lineage>
        <taxon>Bacteria</taxon>
        <taxon>Pseudomonadati</taxon>
        <taxon>Thermodesulfobacteriota</taxon>
        <taxon>Desulfovibrionia</taxon>
        <taxon>Desulfovibrionales</taxon>
        <taxon>Desulfovibrionaceae</taxon>
        <taxon>Halodesulfovibrio</taxon>
    </lineage>
</organism>
<name>A0A1B7XEM7_9BACT</name>
<proteinExistence type="predicted"/>
<gene>
    <name evidence="3" type="ORF">SP90_06575</name>
</gene>
<evidence type="ECO:0000313" key="4">
    <source>
        <dbReference type="Proteomes" id="UP000091979"/>
    </source>
</evidence>
<evidence type="ECO:0000256" key="2">
    <source>
        <dbReference type="SAM" id="SignalP"/>
    </source>
</evidence>
<dbReference type="Proteomes" id="UP000091979">
    <property type="component" value="Unassembled WGS sequence"/>
</dbReference>